<dbReference type="AlphaFoldDB" id="A0A8K0RHH3"/>
<reference evidence="2" key="1">
    <citation type="journal article" date="2021" name="Nat. Commun.">
        <title>Genetic determinants of endophytism in the Arabidopsis root mycobiome.</title>
        <authorList>
            <person name="Mesny F."/>
            <person name="Miyauchi S."/>
            <person name="Thiergart T."/>
            <person name="Pickel B."/>
            <person name="Atanasova L."/>
            <person name="Karlsson M."/>
            <person name="Huettel B."/>
            <person name="Barry K.W."/>
            <person name="Haridas S."/>
            <person name="Chen C."/>
            <person name="Bauer D."/>
            <person name="Andreopoulos W."/>
            <person name="Pangilinan J."/>
            <person name="LaButti K."/>
            <person name="Riley R."/>
            <person name="Lipzen A."/>
            <person name="Clum A."/>
            <person name="Drula E."/>
            <person name="Henrissat B."/>
            <person name="Kohler A."/>
            <person name="Grigoriev I.V."/>
            <person name="Martin F.M."/>
            <person name="Hacquard S."/>
        </authorList>
    </citation>
    <scope>NUCLEOTIDE SEQUENCE</scope>
    <source>
        <strain evidence="2">MPI-SDFR-AT-0120</strain>
    </source>
</reference>
<comment type="caution">
    <text evidence="2">The sequence shown here is derived from an EMBL/GenBank/DDBJ whole genome shotgun (WGS) entry which is preliminary data.</text>
</comment>
<keyword evidence="1" id="KW-0812">Transmembrane</keyword>
<keyword evidence="3" id="KW-1185">Reference proteome</keyword>
<sequence length="207" mass="24123">MSIPFLFVSRFAAAIFSHHKRGKTTQCTFFLLVNFWHCCDGTEPWGIFLFYCFALCIIWVFCCSETFLFDLEDTYFTCAAVWRKRAIGSRRTFFLESFSQPRLISALSSYVCVSLLEQPISAILNHAIFLLGPNAPRNLDYFTITPGLSSLLVFIWVFRRDHGDLYQRRSASRQQKSFFVSYAKTGHSLHFYTVLVRRREGKDIIRT</sequence>
<gene>
    <name evidence="2" type="ORF">FB567DRAFT_30625</name>
</gene>
<protein>
    <submittedName>
        <fullName evidence="2">Uncharacterized protein</fullName>
    </submittedName>
</protein>
<name>A0A8K0RHH3_9PLEO</name>
<feature type="transmembrane region" description="Helical" evidence="1">
    <location>
        <begin position="45"/>
        <end position="62"/>
    </location>
</feature>
<accession>A0A8K0RHH3</accession>
<proteinExistence type="predicted"/>
<keyword evidence="1" id="KW-1133">Transmembrane helix</keyword>
<evidence type="ECO:0000256" key="1">
    <source>
        <dbReference type="SAM" id="Phobius"/>
    </source>
</evidence>
<dbReference type="EMBL" id="JAGMVJ010000001">
    <property type="protein sequence ID" value="KAH7095443.1"/>
    <property type="molecule type" value="Genomic_DNA"/>
</dbReference>
<evidence type="ECO:0000313" key="2">
    <source>
        <dbReference type="EMBL" id="KAH7095443.1"/>
    </source>
</evidence>
<organism evidence="2 3">
    <name type="scientific">Paraphoma chrysanthemicola</name>
    <dbReference type="NCBI Taxonomy" id="798071"/>
    <lineage>
        <taxon>Eukaryota</taxon>
        <taxon>Fungi</taxon>
        <taxon>Dikarya</taxon>
        <taxon>Ascomycota</taxon>
        <taxon>Pezizomycotina</taxon>
        <taxon>Dothideomycetes</taxon>
        <taxon>Pleosporomycetidae</taxon>
        <taxon>Pleosporales</taxon>
        <taxon>Pleosporineae</taxon>
        <taxon>Phaeosphaeriaceae</taxon>
        <taxon>Paraphoma</taxon>
    </lineage>
</organism>
<evidence type="ECO:0000313" key="3">
    <source>
        <dbReference type="Proteomes" id="UP000813461"/>
    </source>
</evidence>
<keyword evidence="1" id="KW-0472">Membrane</keyword>
<dbReference type="Proteomes" id="UP000813461">
    <property type="component" value="Unassembled WGS sequence"/>
</dbReference>
<feature type="transmembrane region" description="Helical" evidence="1">
    <location>
        <begin position="141"/>
        <end position="159"/>
    </location>
</feature>